<feature type="compositionally biased region" description="Polar residues" evidence="1">
    <location>
        <begin position="116"/>
        <end position="136"/>
    </location>
</feature>
<sequence length="313" mass="35058">MGTEPEDPFLQNTESLANNHEILDKLRLVMWSTTVKPLKIVQLVRNEIPDCKDSDARNVVHDTSELLKKRILQVQEILEGSLDHSTQRYKKLTAQRSPSNMTHRSGRAAERPSPNPRSRQQSRMSGPTDSEETSTPSQRGRTSTTATSSASTAGAQASSGQEVPAADASMLQQLFVMMTQQNQKFQAAIQTQKQQAQAQLELLMLQRRKHYTGTSQAHLANSSRPLLTASGIQEAFLGFTTDQMYVDTTKGKHGDLFISGSVTYVQRPRPYEDEQAYHQWKRVERSTVFTLLKRDDEVLAQARLDASIEEVAS</sequence>
<organism evidence="2 3">
    <name type="scientific">Phytophthora cactorum</name>
    <dbReference type="NCBI Taxonomy" id="29920"/>
    <lineage>
        <taxon>Eukaryota</taxon>
        <taxon>Sar</taxon>
        <taxon>Stramenopiles</taxon>
        <taxon>Oomycota</taxon>
        <taxon>Peronosporomycetes</taxon>
        <taxon>Peronosporales</taxon>
        <taxon>Peronosporaceae</taxon>
        <taxon>Phytophthora</taxon>
    </lineage>
</organism>
<gene>
    <name evidence="2" type="ORF">PC117_g11634</name>
</gene>
<dbReference type="Proteomes" id="UP000736787">
    <property type="component" value="Unassembled WGS sequence"/>
</dbReference>
<protein>
    <submittedName>
        <fullName evidence="2">Uncharacterized protein</fullName>
    </submittedName>
</protein>
<dbReference type="AlphaFoldDB" id="A0A8T1DA29"/>
<feature type="non-terminal residue" evidence="2">
    <location>
        <position position="1"/>
    </location>
</feature>
<dbReference type="EMBL" id="RCMK01000305">
    <property type="protein sequence ID" value="KAG2937565.1"/>
    <property type="molecule type" value="Genomic_DNA"/>
</dbReference>
<name>A0A8T1DA29_9STRA</name>
<reference evidence="2" key="1">
    <citation type="submission" date="2018-10" db="EMBL/GenBank/DDBJ databases">
        <title>Effector identification in a new, highly contiguous assembly of the strawberry crown rot pathogen Phytophthora cactorum.</title>
        <authorList>
            <person name="Armitage A.D."/>
            <person name="Nellist C.F."/>
            <person name="Bates H."/>
            <person name="Vickerstaff R.J."/>
            <person name="Harrison R.J."/>
        </authorList>
    </citation>
    <scope>NUCLEOTIDE SEQUENCE</scope>
    <source>
        <strain evidence="2">4040</strain>
    </source>
</reference>
<feature type="compositionally biased region" description="Low complexity" evidence="1">
    <location>
        <begin position="137"/>
        <end position="161"/>
    </location>
</feature>
<evidence type="ECO:0000313" key="2">
    <source>
        <dbReference type="EMBL" id="KAG2937565.1"/>
    </source>
</evidence>
<accession>A0A8T1DA29</accession>
<evidence type="ECO:0000313" key="3">
    <source>
        <dbReference type="Proteomes" id="UP000736787"/>
    </source>
</evidence>
<feature type="region of interest" description="Disordered" evidence="1">
    <location>
        <begin position="87"/>
        <end position="164"/>
    </location>
</feature>
<proteinExistence type="predicted"/>
<feature type="compositionally biased region" description="Polar residues" evidence="1">
    <location>
        <begin position="94"/>
        <end position="103"/>
    </location>
</feature>
<evidence type="ECO:0000256" key="1">
    <source>
        <dbReference type="SAM" id="MobiDB-lite"/>
    </source>
</evidence>
<dbReference type="VEuPathDB" id="FungiDB:PC110_g20994"/>
<comment type="caution">
    <text evidence="2">The sequence shown here is derived from an EMBL/GenBank/DDBJ whole genome shotgun (WGS) entry which is preliminary data.</text>
</comment>